<gene>
    <name evidence="2" type="ORF">tloyanaT_17330</name>
</gene>
<keyword evidence="1" id="KW-1133">Transmembrane helix</keyword>
<proteinExistence type="predicted"/>
<name>A0ABQ6HBI9_9GAMM</name>
<evidence type="ECO:0000313" key="2">
    <source>
        <dbReference type="EMBL" id="GLX85481.1"/>
    </source>
</evidence>
<evidence type="ECO:0000256" key="1">
    <source>
        <dbReference type="SAM" id="Phobius"/>
    </source>
</evidence>
<dbReference type="Proteomes" id="UP001157134">
    <property type="component" value="Unassembled WGS sequence"/>
</dbReference>
<comment type="caution">
    <text evidence="2">The sequence shown here is derived from an EMBL/GenBank/DDBJ whole genome shotgun (WGS) entry which is preliminary data.</text>
</comment>
<keyword evidence="1" id="KW-0472">Membrane</keyword>
<keyword evidence="3" id="KW-1185">Reference proteome</keyword>
<protein>
    <submittedName>
        <fullName evidence="2">Uncharacterized protein</fullName>
    </submittedName>
</protein>
<keyword evidence="1" id="KW-0812">Transmembrane</keyword>
<feature type="transmembrane region" description="Helical" evidence="1">
    <location>
        <begin position="12"/>
        <end position="40"/>
    </location>
</feature>
<dbReference type="RefSeq" id="WP_284297631.1">
    <property type="nucleotide sequence ID" value="NZ_BSSV01000003.1"/>
</dbReference>
<accession>A0ABQ6HBI9</accession>
<sequence length="59" mass="6812">MNLVLQRVNDYLLIVFTLLVELAIAVLLHVCICIVAVIIFMTGQMSEYFNLLYFIIFSN</sequence>
<dbReference type="EMBL" id="BSSV01000003">
    <property type="protein sequence ID" value="GLX85481.1"/>
    <property type="molecule type" value="Genomic_DNA"/>
</dbReference>
<organism evidence="2 3">
    <name type="scientific">Thalassotalea loyana</name>
    <dbReference type="NCBI Taxonomy" id="280483"/>
    <lineage>
        <taxon>Bacteria</taxon>
        <taxon>Pseudomonadati</taxon>
        <taxon>Pseudomonadota</taxon>
        <taxon>Gammaproteobacteria</taxon>
        <taxon>Alteromonadales</taxon>
        <taxon>Colwelliaceae</taxon>
        <taxon>Thalassotalea</taxon>
    </lineage>
</organism>
<reference evidence="2 3" key="1">
    <citation type="submission" date="2023-03" db="EMBL/GenBank/DDBJ databases">
        <title>Thalassotalea loyana LMG 22536T draft genome sequence.</title>
        <authorList>
            <person name="Sawabe T."/>
        </authorList>
    </citation>
    <scope>NUCLEOTIDE SEQUENCE [LARGE SCALE GENOMIC DNA]</scope>
    <source>
        <strain evidence="2 3">LMG 22536</strain>
    </source>
</reference>
<evidence type="ECO:0000313" key="3">
    <source>
        <dbReference type="Proteomes" id="UP001157134"/>
    </source>
</evidence>